<evidence type="ECO:0008006" key="5">
    <source>
        <dbReference type="Google" id="ProtNLM"/>
    </source>
</evidence>
<reference evidence="3 4" key="1">
    <citation type="journal article" date="2018" name="Aquat. Microb. Ecol.">
        <title>Gammaproteobacterial methanotrophs dominate.</title>
        <authorList>
            <person name="Rissanen A.J."/>
            <person name="Saarenheimo J."/>
            <person name="Tiirola M."/>
            <person name="Peura S."/>
            <person name="Aalto S.L."/>
            <person name="Karvinen A."/>
            <person name="Nykanen H."/>
        </authorList>
    </citation>
    <scope>NUCLEOTIDE SEQUENCE [LARGE SCALE GENOMIC DNA]</scope>
    <source>
        <strain evidence="3">AMbin10</strain>
    </source>
</reference>
<evidence type="ECO:0000256" key="2">
    <source>
        <dbReference type="ARBA" id="ARBA00022803"/>
    </source>
</evidence>
<evidence type="ECO:0000313" key="4">
    <source>
        <dbReference type="Proteomes" id="UP000249396"/>
    </source>
</evidence>
<dbReference type="SUPFAM" id="SSF48452">
    <property type="entry name" value="TPR-like"/>
    <property type="match status" value="1"/>
</dbReference>
<keyword evidence="1" id="KW-0677">Repeat</keyword>
<dbReference type="AlphaFoldDB" id="A0A2W4T7D3"/>
<dbReference type="InterPro" id="IPR011990">
    <property type="entry name" value="TPR-like_helical_dom_sf"/>
</dbReference>
<dbReference type="PANTHER" id="PTHR44943:SF8">
    <property type="entry name" value="TPR REPEAT-CONTAINING PROTEIN MJ0263"/>
    <property type="match status" value="1"/>
</dbReference>
<sequence>MQNLGFLKKACCKIFSLNAMKAVTPPKTKIDDLQAEASFAMQHRRYKEAIVHFKNLLKLEHRPDWEQGLAEAYRQRALQIADKGMWQEAIILWDNYTKLEPKSLLSDAYLGWLVHAGQFPKLAKLLAEAGSVTEQGPVGRKLPETLAVLALQNEKLLAAFPQEHPIAKHHSVVKRAIKAYCAGRDEESEEALRQIPSRSPYRNVRTVLKALLLMGSDRSAGLEMLGRVEEGSACRRLAHALQGLARATGPDLVALSELPPKQQALIQKLNGYGKEQLNLLRDAKKIANSSNHRLVFNTVLSNRKILGESNCRRFCLAMLVDFPEGMDSFQKAFGFLSAFERQRIRALHEEAQGQYPQAATHWYKAIEELARMPEPGRDRMDEALILRHIAKLAEHEVPEIAVGALEKSLEVDPGDQMTYVALVGLYERIEEPKEAQEWLERALKRFPKDVELLTLAMHNANRRKAFKKAAGLAKTLLKIDPINSSARQLLIGAHIGHARKQFRAGKFDLAQQELDQARALDTHRRNVSLCIVEGLLALRKKDRQHAAGLLAEAWRLGGGGLSAQFQLNIEVLSLDQPLSAVAGLVPGLDKKYTANRAELSGLVKLIEHYNIGEKRRLPDALKPLSPILTRSLKQPGFTQDDFFNLGQALVSSALFEQLYICGTEALRHFPVMAAAVYFQVYAKCKGMANRMTPADESRLDQAMERAHRDKDIRTSMMIGKFFRELDDPLDFGFDEDLPPGLEDFSPSMAPAMMKRMDELEDMPRAELIAMLAKALPVSLPLKNMSHQELMDIAAVMVMGELGVDLGSLLGGASPFGPAKKLPKSR</sequence>
<organism evidence="3 4">
    <name type="scientific">Candidatus Methylumidiphilus alinenensis</name>
    <dbReference type="NCBI Taxonomy" id="2202197"/>
    <lineage>
        <taxon>Bacteria</taxon>
        <taxon>Pseudomonadati</taxon>
        <taxon>Pseudomonadota</taxon>
        <taxon>Gammaproteobacteria</taxon>
        <taxon>Methylococcales</taxon>
        <taxon>Candidatus Methylumidiphilus</taxon>
    </lineage>
</organism>
<proteinExistence type="predicted"/>
<dbReference type="Gene3D" id="1.25.40.10">
    <property type="entry name" value="Tetratricopeptide repeat domain"/>
    <property type="match status" value="2"/>
</dbReference>
<accession>A0A2W4T7D3</accession>
<dbReference type="EMBL" id="QJPH01000314">
    <property type="protein sequence ID" value="PZN78687.1"/>
    <property type="molecule type" value="Genomic_DNA"/>
</dbReference>
<name>A0A2W4T7D3_9GAMM</name>
<keyword evidence="2" id="KW-0802">TPR repeat</keyword>
<dbReference type="Pfam" id="PF13428">
    <property type="entry name" value="TPR_14"/>
    <property type="match status" value="1"/>
</dbReference>
<gene>
    <name evidence="3" type="ORF">DM484_12465</name>
</gene>
<evidence type="ECO:0000256" key="1">
    <source>
        <dbReference type="ARBA" id="ARBA00022737"/>
    </source>
</evidence>
<dbReference type="Proteomes" id="UP000249396">
    <property type="component" value="Unassembled WGS sequence"/>
</dbReference>
<dbReference type="InterPro" id="IPR051685">
    <property type="entry name" value="Ycf3/AcsC/BcsC/TPR_MFPF"/>
</dbReference>
<protein>
    <recommendedName>
        <fullName evidence="5">Tetratricopeptide repeat protein</fullName>
    </recommendedName>
</protein>
<dbReference type="PANTHER" id="PTHR44943">
    <property type="entry name" value="CELLULOSE SYNTHASE OPERON PROTEIN C"/>
    <property type="match status" value="1"/>
</dbReference>
<comment type="caution">
    <text evidence="3">The sequence shown here is derived from an EMBL/GenBank/DDBJ whole genome shotgun (WGS) entry which is preliminary data.</text>
</comment>
<evidence type="ECO:0000313" key="3">
    <source>
        <dbReference type="EMBL" id="PZN78687.1"/>
    </source>
</evidence>